<sequence>MVSGHPLLGAARRTNASTGRSFLLEGPQGPPEKTVSALSEIPCAVVQCCALEDHTTLASPTADPLETLGFKPATNISTYRPHYTHGNMGLSAASRPLQRLSNTKRIAGEEHGPVYFDFDSTNTMQISKLNRDNPDFYRKFCL</sequence>
<gene>
    <name evidence="1" type="ORF">Zmor_002862</name>
</gene>
<organism evidence="1 2">
    <name type="scientific">Zophobas morio</name>
    <dbReference type="NCBI Taxonomy" id="2755281"/>
    <lineage>
        <taxon>Eukaryota</taxon>
        <taxon>Metazoa</taxon>
        <taxon>Ecdysozoa</taxon>
        <taxon>Arthropoda</taxon>
        <taxon>Hexapoda</taxon>
        <taxon>Insecta</taxon>
        <taxon>Pterygota</taxon>
        <taxon>Neoptera</taxon>
        <taxon>Endopterygota</taxon>
        <taxon>Coleoptera</taxon>
        <taxon>Polyphaga</taxon>
        <taxon>Cucujiformia</taxon>
        <taxon>Tenebrionidae</taxon>
        <taxon>Zophobas</taxon>
    </lineage>
</organism>
<proteinExistence type="predicted"/>
<dbReference type="Proteomes" id="UP001168821">
    <property type="component" value="Unassembled WGS sequence"/>
</dbReference>
<evidence type="ECO:0000313" key="2">
    <source>
        <dbReference type="Proteomes" id="UP001168821"/>
    </source>
</evidence>
<keyword evidence="2" id="KW-1185">Reference proteome</keyword>
<evidence type="ECO:0000313" key="1">
    <source>
        <dbReference type="EMBL" id="KAJ3639505.1"/>
    </source>
</evidence>
<name>A0AA38HKQ3_9CUCU</name>
<protein>
    <submittedName>
        <fullName evidence="1">Uncharacterized protein</fullName>
    </submittedName>
</protein>
<reference evidence="1" key="1">
    <citation type="journal article" date="2023" name="G3 (Bethesda)">
        <title>Whole genome assemblies of Zophobas morio and Tenebrio molitor.</title>
        <authorList>
            <person name="Kaur S."/>
            <person name="Stinson S.A."/>
            <person name="diCenzo G.C."/>
        </authorList>
    </citation>
    <scope>NUCLEOTIDE SEQUENCE</scope>
    <source>
        <strain evidence="1">QUZm001</strain>
    </source>
</reference>
<dbReference type="AlphaFoldDB" id="A0AA38HKQ3"/>
<accession>A0AA38HKQ3</accession>
<comment type="caution">
    <text evidence="1">The sequence shown here is derived from an EMBL/GenBank/DDBJ whole genome shotgun (WGS) entry which is preliminary data.</text>
</comment>
<dbReference type="EMBL" id="JALNTZ010000010">
    <property type="protein sequence ID" value="KAJ3639505.1"/>
    <property type="molecule type" value="Genomic_DNA"/>
</dbReference>